<name>A0ABV1KKA2_9PSEU</name>
<keyword evidence="1" id="KW-0472">Membrane</keyword>
<dbReference type="EMBL" id="JBEDNQ010000018">
    <property type="protein sequence ID" value="MEQ3554873.1"/>
    <property type="molecule type" value="Genomic_DNA"/>
</dbReference>
<dbReference type="RefSeq" id="WP_349301941.1">
    <property type="nucleotide sequence ID" value="NZ_JBEDNQ010000018.1"/>
</dbReference>
<reference evidence="2 3" key="1">
    <citation type="submission" date="2024-03" db="EMBL/GenBank/DDBJ databases">
        <title>Draft genome sequence of Pseudonocardia nematodicida JCM 31783.</title>
        <authorList>
            <person name="Butdee W."/>
            <person name="Duangmal K."/>
        </authorList>
    </citation>
    <scope>NUCLEOTIDE SEQUENCE [LARGE SCALE GENOMIC DNA]</scope>
    <source>
        <strain evidence="2 3">JCM 31783</strain>
    </source>
</reference>
<organism evidence="2 3">
    <name type="scientific">Pseudonocardia nematodicida</name>
    <dbReference type="NCBI Taxonomy" id="1206997"/>
    <lineage>
        <taxon>Bacteria</taxon>
        <taxon>Bacillati</taxon>
        <taxon>Actinomycetota</taxon>
        <taxon>Actinomycetes</taxon>
        <taxon>Pseudonocardiales</taxon>
        <taxon>Pseudonocardiaceae</taxon>
        <taxon>Pseudonocardia</taxon>
    </lineage>
</organism>
<evidence type="ECO:0000313" key="3">
    <source>
        <dbReference type="Proteomes" id="UP001494902"/>
    </source>
</evidence>
<sequence>MAATTGQIWWLVMGISIGMILVICWSPSTKADPGSSGEDAGDRP</sequence>
<gene>
    <name evidence="2" type="ORF">WIS52_30790</name>
</gene>
<dbReference type="Proteomes" id="UP001494902">
    <property type="component" value="Unassembled WGS sequence"/>
</dbReference>
<keyword evidence="1" id="KW-1133">Transmembrane helix</keyword>
<accession>A0ABV1KKA2</accession>
<proteinExistence type="predicted"/>
<evidence type="ECO:0000313" key="2">
    <source>
        <dbReference type="EMBL" id="MEQ3554873.1"/>
    </source>
</evidence>
<evidence type="ECO:0000256" key="1">
    <source>
        <dbReference type="SAM" id="Phobius"/>
    </source>
</evidence>
<keyword evidence="3" id="KW-1185">Reference proteome</keyword>
<protein>
    <submittedName>
        <fullName evidence="2">Uncharacterized protein</fullName>
    </submittedName>
</protein>
<comment type="caution">
    <text evidence="2">The sequence shown here is derived from an EMBL/GenBank/DDBJ whole genome shotgun (WGS) entry which is preliminary data.</text>
</comment>
<feature type="transmembrane region" description="Helical" evidence="1">
    <location>
        <begin position="6"/>
        <end position="25"/>
    </location>
</feature>
<keyword evidence="1" id="KW-0812">Transmembrane</keyword>